<reference evidence="2 3" key="1">
    <citation type="submission" date="2021-03" db="EMBL/GenBank/DDBJ databases">
        <title>Metabolic Capacity of the Antarctic Cyanobacterium Phormidium pseudopriestleyi that Sustains Oxygenic Photosynthesis in the Presence of Hydrogen Sulfide.</title>
        <authorList>
            <person name="Lumian J.E."/>
            <person name="Jungblut A.D."/>
            <person name="Dillon M.L."/>
            <person name="Hawes I."/>
            <person name="Doran P.T."/>
            <person name="Mackey T.J."/>
            <person name="Dick G.J."/>
            <person name="Grettenberger C.L."/>
            <person name="Sumner D.Y."/>
        </authorList>
    </citation>
    <scope>NUCLEOTIDE SEQUENCE [LARGE SCALE GENOMIC DNA]</scope>
    <source>
        <strain evidence="2 3">FRX01</strain>
    </source>
</reference>
<gene>
    <name evidence="2" type="ORF">J0895_08280</name>
</gene>
<dbReference type="Proteomes" id="UP000664844">
    <property type="component" value="Unassembled WGS sequence"/>
</dbReference>
<keyword evidence="2" id="KW-0378">Hydrolase</keyword>
<proteinExistence type="predicted"/>
<keyword evidence="3" id="KW-1185">Reference proteome</keyword>
<evidence type="ECO:0000313" key="2">
    <source>
        <dbReference type="EMBL" id="MBO0349099.1"/>
    </source>
</evidence>
<keyword evidence="2" id="KW-0255">Endonuclease</keyword>
<dbReference type="InterPro" id="IPR011335">
    <property type="entry name" value="Restrct_endonuc-II-like"/>
</dbReference>
<dbReference type="PANTHER" id="PTHR35400">
    <property type="entry name" value="SLR1083 PROTEIN"/>
    <property type="match status" value="1"/>
</dbReference>
<dbReference type="Pfam" id="PF05685">
    <property type="entry name" value="Uma2"/>
    <property type="match status" value="1"/>
</dbReference>
<organism evidence="2 3">
    <name type="scientific">Phormidium pseudopriestleyi FRX01</name>
    <dbReference type="NCBI Taxonomy" id="1759528"/>
    <lineage>
        <taxon>Bacteria</taxon>
        <taxon>Bacillati</taxon>
        <taxon>Cyanobacteriota</taxon>
        <taxon>Cyanophyceae</taxon>
        <taxon>Oscillatoriophycideae</taxon>
        <taxon>Oscillatoriales</taxon>
        <taxon>Oscillatoriaceae</taxon>
        <taxon>Phormidium</taxon>
    </lineage>
</organism>
<dbReference type="InterPro" id="IPR008538">
    <property type="entry name" value="Uma2"/>
</dbReference>
<accession>A0ABS3FPQ1</accession>
<comment type="caution">
    <text evidence="2">The sequence shown here is derived from an EMBL/GenBank/DDBJ whole genome shotgun (WGS) entry which is preliminary data.</text>
</comment>
<dbReference type="GO" id="GO:0004519">
    <property type="term" value="F:endonuclease activity"/>
    <property type="evidence" value="ECO:0007669"/>
    <property type="project" value="UniProtKB-KW"/>
</dbReference>
<name>A0ABS3FPQ1_9CYAN</name>
<evidence type="ECO:0000259" key="1">
    <source>
        <dbReference type="Pfam" id="PF05685"/>
    </source>
</evidence>
<feature type="domain" description="Putative restriction endonuclease" evidence="1">
    <location>
        <begin position="18"/>
        <end position="189"/>
    </location>
</feature>
<dbReference type="CDD" id="cd06260">
    <property type="entry name" value="DUF820-like"/>
    <property type="match status" value="1"/>
</dbReference>
<dbReference type="SUPFAM" id="SSF52980">
    <property type="entry name" value="Restriction endonuclease-like"/>
    <property type="match status" value="1"/>
</dbReference>
<dbReference type="Gene3D" id="3.90.1570.10">
    <property type="entry name" value="tt1808, chain A"/>
    <property type="match status" value="1"/>
</dbReference>
<dbReference type="InterPro" id="IPR012296">
    <property type="entry name" value="Nuclease_put_TT1808"/>
</dbReference>
<dbReference type="EMBL" id="JAFLQW010000227">
    <property type="protein sequence ID" value="MBO0349099.1"/>
    <property type="molecule type" value="Genomic_DNA"/>
</dbReference>
<keyword evidence="2" id="KW-0540">Nuclease</keyword>
<protein>
    <submittedName>
        <fullName evidence="2">Uma2 family endonuclease</fullName>
    </submittedName>
</protein>
<sequence>MNLVKTEFSTDVWVNATWADYLKILENPAYEKAKGYYYNGQGRIEMSPVGFNHSEDNGILALFVNLWGMAKGIPMRVQVNCTYRQSGKKECQPDLSYYIGDRVKLSPKGISVVDLDKNLPPDLVIEISATSLADDLGNKRLLYEELGVREYWVVDVQNSQMIAFEMIATNGSQRIWESKLLPGLEMSLLEEGLQRSREADNTEVGNWFLEWVRD</sequence>
<dbReference type="PANTHER" id="PTHR35400:SF1">
    <property type="entry name" value="SLR1083 PROTEIN"/>
    <property type="match status" value="1"/>
</dbReference>
<dbReference type="RefSeq" id="WP_207087635.1">
    <property type="nucleotide sequence ID" value="NZ_JAFLQW010000227.1"/>
</dbReference>
<evidence type="ECO:0000313" key="3">
    <source>
        <dbReference type="Proteomes" id="UP000664844"/>
    </source>
</evidence>